<dbReference type="Gene3D" id="3.40.30.10">
    <property type="entry name" value="Glutaredoxin"/>
    <property type="match status" value="1"/>
</dbReference>
<evidence type="ECO:0000313" key="3">
    <source>
        <dbReference type="Proteomes" id="UP000033647"/>
    </source>
</evidence>
<dbReference type="EMBL" id="LAFY01000337">
    <property type="protein sequence ID" value="KJY00036.1"/>
    <property type="molecule type" value="Genomic_DNA"/>
</dbReference>
<dbReference type="InterPro" id="IPR052565">
    <property type="entry name" value="Glutaredoxin-like_YDR286C"/>
</dbReference>
<proteinExistence type="inferred from homology"/>
<gene>
    <name evidence="2" type="ORF">TI39_contig345g00049</name>
</gene>
<organism evidence="2 3">
    <name type="scientific">Zymoseptoria brevis</name>
    <dbReference type="NCBI Taxonomy" id="1047168"/>
    <lineage>
        <taxon>Eukaryota</taxon>
        <taxon>Fungi</taxon>
        <taxon>Dikarya</taxon>
        <taxon>Ascomycota</taxon>
        <taxon>Pezizomycotina</taxon>
        <taxon>Dothideomycetes</taxon>
        <taxon>Dothideomycetidae</taxon>
        <taxon>Mycosphaerellales</taxon>
        <taxon>Mycosphaerellaceae</taxon>
        <taxon>Zymoseptoria</taxon>
    </lineage>
</organism>
<keyword evidence="1" id="KW-0813">Transport</keyword>
<name>A0A0F4GV16_9PEZI</name>
<evidence type="ECO:0000256" key="1">
    <source>
        <dbReference type="RuleBase" id="RU363082"/>
    </source>
</evidence>
<comment type="similarity">
    <text evidence="1">Belongs to the glutaredoxin family.</text>
</comment>
<dbReference type="Pfam" id="PF05768">
    <property type="entry name" value="Glrx-like"/>
    <property type="match status" value="1"/>
</dbReference>
<comment type="caution">
    <text evidence="2">The sequence shown here is derived from an EMBL/GenBank/DDBJ whole genome shotgun (WGS) entry which is preliminary data.</text>
</comment>
<evidence type="ECO:0000313" key="2">
    <source>
        <dbReference type="EMBL" id="KJY00036.1"/>
    </source>
</evidence>
<dbReference type="OrthoDB" id="429967at2759"/>
<accession>A0A0F4GV16</accession>
<dbReference type="SUPFAM" id="SSF52833">
    <property type="entry name" value="Thioredoxin-like"/>
    <property type="match status" value="1"/>
</dbReference>
<dbReference type="AlphaFoldDB" id="A0A0F4GV16"/>
<sequence>MRPSTKMLQHSLRLTLFTHDTCSLCVDAQAVMSKVWDRRRFEYTEVNIKAPDQTKWRHLYEFDIPVVHIDRTATLASTHGQTTAAAAKLKHRFNEAELEKAMDEVEKA</sequence>
<reference evidence="2 3" key="1">
    <citation type="submission" date="2015-03" db="EMBL/GenBank/DDBJ databases">
        <title>RNA-seq based gene annotation and comparative genomics of four Zymoseptoria species reveal species-specific pathogenicity related genes and transposable element activity.</title>
        <authorList>
            <person name="Grandaubert J."/>
            <person name="Bhattacharyya A."/>
            <person name="Stukenbrock E.H."/>
        </authorList>
    </citation>
    <scope>NUCLEOTIDE SEQUENCE [LARGE SCALE GENOMIC DNA]</scope>
    <source>
        <strain evidence="2 3">Zb18110</strain>
    </source>
</reference>
<keyword evidence="1" id="KW-0249">Electron transport</keyword>
<dbReference type="InterPro" id="IPR036249">
    <property type="entry name" value="Thioredoxin-like_sf"/>
</dbReference>
<dbReference type="PANTHER" id="PTHR33558:SF1">
    <property type="entry name" value="GLUTAREDOXIN-LIKE PROTEIN C5ORF63 HOMOLOG"/>
    <property type="match status" value="1"/>
</dbReference>
<keyword evidence="3" id="KW-1185">Reference proteome</keyword>
<dbReference type="PANTHER" id="PTHR33558">
    <property type="entry name" value="GLUTAREDOXIN-LIKE PROTEIN C5ORF63 HOMOLOG"/>
    <property type="match status" value="1"/>
</dbReference>
<dbReference type="InterPro" id="IPR008554">
    <property type="entry name" value="Glutaredoxin-like"/>
</dbReference>
<protein>
    <recommendedName>
        <fullName evidence="1">Glutaredoxin-like protein</fullName>
    </recommendedName>
</protein>
<dbReference type="Proteomes" id="UP000033647">
    <property type="component" value="Unassembled WGS sequence"/>
</dbReference>